<dbReference type="Pfam" id="PF06265">
    <property type="entry name" value="YutD-like"/>
    <property type="match status" value="1"/>
</dbReference>
<dbReference type="AlphaFoldDB" id="A0A0R2B5R8"/>
<proteinExistence type="predicted"/>
<evidence type="ECO:0008006" key="4">
    <source>
        <dbReference type="Google" id="ProtNLM"/>
    </source>
</evidence>
<evidence type="ECO:0000256" key="1">
    <source>
        <dbReference type="SAM" id="MobiDB-lite"/>
    </source>
</evidence>
<reference evidence="2 3" key="1">
    <citation type="journal article" date="2015" name="Genome Announc.">
        <title>Expanding the biotechnology potential of lactobacilli through comparative genomics of 213 strains and associated genera.</title>
        <authorList>
            <person name="Sun Z."/>
            <person name="Harris H.M."/>
            <person name="McCann A."/>
            <person name="Guo C."/>
            <person name="Argimon S."/>
            <person name="Zhang W."/>
            <person name="Yang X."/>
            <person name="Jeffery I.B."/>
            <person name="Cooney J.C."/>
            <person name="Kagawa T.F."/>
            <person name="Liu W."/>
            <person name="Song Y."/>
            <person name="Salvetti E."/>
            <person name="Wrobel A."/>
            <person name="Rasinkangas P."/>
            <person name="Parkhill J."/>
            <person name="Rea M.C."/>
            <person name="O'Sullivan O."/>
            <person name="Ritari J."/>
            <person name="Douillard F.P."/>
            <person name="Paul Ross R."/>
            <person name="Yang R."/>
            <person name="Briner A.E."/>
            <person name="Felis G.E."/>
            <person name="de Vos W.M."/>
            <person name="Barrangou R."/>
            <person name="Klaenhammer T.R."/>
            <person name="Caufield P.W."/>
            <person name="Cui Y."/>
            <person name="Zhang H."/>
            <person name="O'Toole P.W."/>
        </authorList>
    </citation>
    <scope>NUCLEOTIDE SEQUENCE [LARGE SCALE GENOMIC DNA]</scope>
    <source>
        <strain evidence="2 3">DSM 20515</strain>
    </source>
</reference>
<dbReference type="EMBL" id="AYYR01000074">
    <property type="protein sequence ID" value="KRM74687.1"/>
    <property type="molecule type" value="Genomic_DNA"/>
</dbReference>
<dbReference type="PATRIC" id="fig|1423733.4.peg.3481"/>
<evidence type="ECO:0000313" key="3">
    <source>
        <dbReference type="Proteomes" id="UP000051845"/>
    </source>
</evidence>
<organism evidence="2 3">
    <name type="scientific">Secundilactobacillus collinoides DSM 20515 = JCM 1123</name>
    <dbReference type="NCBI Taxonomy" id="1423733"/>
    <lineage>
        <taxon>Bacteria</taxon>
        <taxon>Bacillati</taxon>
        <taxon>Bacillota</taxon>
        <taxon>Bacilli</taxon>
        <taxon>Lactobacillales</taxon>
        <taxon>Lactobacillaceae</taxon>
        <taxon>Secundilactobacillus</taxon>
    </lineage>
</organism>
<feature type="compositionally biased region" description="Basic and acidic residues" evidence="1">
    <location>
        <begin position="221"/>
        <end position="236"/>
    </location>
</feature>
<sequence length="255" mass="29450">MFMDKKSLQELIDESRASRPAGGVVVSEDETHYQINDHPYELLTNYRDAFDKMELSDRFNAYFSKYDYLVGDWGFGQLRLRGFYGEERNVPAEAKITALQDYLDENCNIGCPYFVLKNQDVRVVEPKKRKPRPSNSRRHRNGSHRNNATPQDGEQHQANARNQSSDTRHQNNANKNNNHGRSNNGHNGSNNGNGQHRNSRNSGNNRSNHQPKRQTAYVTEQIKEVKQTPLSKRDGTVKTVGHSKHRRFTIREKKD</sequence>
<name>A0A0R2B5R8_SECCO</name>
<comment type="caution">
    <text evidence="2">The sequence shown here is derived from an EMBL/GenBank/DDBJ whole genome shotgun (WGS) entry which is preliminary data.</text>
</comment>
<feature type="region of interest" description="Disordered" evidence="1">
    <location>
        <begin position="124"/>
        <end position="255"/>
    </location>
</feature>
<protein>
    <recommendedName>
        <fullName evidence="4">Transcriptional regulator</fullName>
    </recommendedName>
</protein>
<dbReference type="InterPro" id="IPR009370">
    <property type="entry name" value="YutD-like"/>
</dbReference>
<dbReference type="InterPro" id="IPR038141">
    <property type="entry name" value="YutD-like_sf"/>
</dbReference>
<dbReference type="Gene3D" id="3.50.4.20">
    <property type="match status" value="1"/>
</dbReference>
<accession>A0A0R2B5R8</accession>
<dbReference type="Proteomes" id="UP000051845">
    <property type="component" value="Unassembled WGS sequence"/>
</dbReference>
<feature type="compositionally biased region" description="Low complexity" evidence="1">
    <location>
        <begin position="170"/>
        <end position="208"/>
    </location>
</feature>
<gene>
    <name evidence="2" type="ORF">FC82_GL003355</name>
</gene>
<feature type="compositionally biased region" description="Polar residues" evidence="1">
    <location>
        <begin position="147"/>
        <end position="165"/>
    </location>
</feature>
<evidence type="ECO:0000313" key="2">
    <source>
        <dbReference type="EMBL" id="KRM74687.1"/>
    </source>
</evidence>
<feature type="compositionally biased region" description="Basic residues" evidence="1">
    <location>
        <begin position="127"/>
        <end position="143"/>
    </location>
</feature>